<evidence type="ECO:0000313" key="2">
    <source>
        <dbReference type="Proteomes" id="UP000002350"/>
    </source>
</evidence>
<dbReference type="AlphaFoldDB" id="D4ZDH2"/>
<dbReference type="STRING" id="637905.SVI_0123"/>
<proteinExistence type="predicted"/>
<evidence type="ECO:0000313" key="1">
    <source>
        <dbReference type="EMBL" id="BAJ00094.1"/>
    </source>
</evidence>
<reference evidence="2" key="1">
    <citation type="journal article" date="2010" name="Mol. Biosyst.">
        <title>Complete genome sequence and comparative analysis of Shewanella violacea, a psychrophilic and piezophilic bacterium from deep sea floor sediments.</title>
        <authorList>
            <person name="Aono E."/>
            <person name="Baba T."/>
            <person name="Ara T."/>
            <person name="Nishi T."/>
            <person name="Nakamichi T."/>
            <person name="Inamoto E."/>
            <person name="Toyonaga H."/>
            <person name="Hasegawa M."/>
            <person name="Takai Y."/>
            <person name="Okumura Y."/>
            <person name="Baba M."/>
            <person name="Tomita M."/>
            <person name="Kato C."/>
            <person name="Oshima T."/>
            <person name="Nakasone K."/>
            <person name="Mori H."/>
        </authorList>
    </citation>
    <scope>NUCLEOTIDE SEQUENCE [LARGE SCALE GENOMIC DNA]</scope>
    <source>
        <strain evidence="2">JCM 10179 / CIP 106290 / LMG 19151 / DSS12</strain>
    </source>
</reference>
<accession>D4ZDH2</accession>
<gene>
    <name evidence="1" type="ordered locus">SVI_0123</name>
</gene>
<protein>
    <submittedName>
        <fullName evidence="1">Uncharacterized protein</fullName>
    </submittedName>
</protein>
<dbReference type="HOGENOM" id="CLU_2737804_0_0_6"/>
<organism evidence="1 2">
    <name type="scientific">Shewanella violacea (strain JCM 10179 / CIP 106290 / LMG 19151 / DSS12)</name>
    <dbReference type="NCBI Taxonomy" id="637905"/>
    <lineage>
        <taxon>Bacteria</taxon>
        <taxon>Pseudomonadati</taxon>
        <taxon>Pseudomonadota</taxon>
        <taxon>Gammaproteobacteria</taxon>
        <taxon>Alteromonadales</taxon>
        <taxon>Shewanellaceae</taxon>
        <taxon>Shewanella</taxon>
    </lineage>
</organism>
<dbReference type="EMBL" id="AP011177">
    <property type="protein sequence ID" value="BAJ00094.1"/>
    <property type="molecule type" value="Genomic_DNA"/>
</dbReference>
<dbReference type="KEGG" id="svo:SVI_0123"/>
<keyword evidence="2" id="KW-1185">Reference proteome</keyword>
<name>D4ZDH2_SHEVD</name>
<sequence length="71" mass="7584">MELAVSLAPYSLSMPSYLVGPLGYGLNSQLSTLNSQLSIPNSQSSILDLQTIYDANNDPCRIEVISGLLVP</sequence>
<dbReference type="Proteomes" id="UP000002350">
    <property type="component" value="Chromosome"/>
</dbReference>